<dbReference type="PROSITE" id="PS50110">
    <property type="entry name" value="RESPONSE_REGULATORY"/>
    <property type="match status" value="1"/>
</dbReference>
<dbReference type="Proteomes" id="UP000321954">
    <property type="component" value="Chromosome"/>
</dbReference>
<dbReference type="InterPro" id="IPR001789">
    <property type="entry name" value="Sig_transdc_resp-reg_receiver"/>
</dbReference>
<dbReference type="SMART" id="SM00448">
    <property type="entry name" value="REC"/>
    <property type="match status" value="1"/>
</dbReference>
<dbReference type="RefSeq" id="WP_146830656.1">
    <property type="nucleotide sequence ID" value="NZ_CP042476.1"/>
</dbReference>
<evidence type="ECO:0000313" key="4">
    <source>
        <dbReference type="EMBL" id="QED36642.1"/>
    </source>
</evidence>
<name>A0A5B8YF93_9FLAO</name>
<dbReference type="InterPro" id="IPR011006">
    <property type="entry name" value="CheY-like_superfamily"/>
</dbReference>
<keyword evidence="5" id="KW-1185">Reference proteome</keyword>
<gene>
    <name evidence="4" type="ORF">FK178_02455</name>
</gene>
<dbReference type="EMBL" id="CP042476">
    <property type="protein sequence ID" value="QED36642.1"/>
    <property type="molecule type" value="Genomic_DNA"/>
</dbReference>
<dbReference type="PANTHER" id="PTHR44591">
    <property type="entry name" value="STRESS RESPONSE REGULATOR PROTEIN 1"/>
    <property type="match status" value="1"/>
</dbReference>
<dbReference type="InterPro" id="IPR050595">
    <property type="entry name" value="Bact_response_regulator"/>
</dbReference>
<dbReference type="OrthoDB" id="9789181at2"/>
<sequence>MKEIFIVEDDQDIRELIELLLSDAYTVRSFPNAERFKNSIATGRPDLILMDIMLPDGNGQEMCKKLAQNKETNEIPVILMSAHTDIVDETACDFIAKPFDVDDLLLRIEKHINA</sequence>
<dbReference type="SUPFAM" id="SSF52172">
    <property type="entry name" value="CheY-like"/>
    <property type="match status" value="1"/>
</dbReference>
<organism evidence="4 5">
    <name type="scientific">Antarcticibacterium arcticum</name>
    <dbReference type="NCBI Taxonomy" id="2585771"/>
    <lineage>
        <taxon>Bacteria</taxon>
        <taxon>Pseudomonadati</taxon>
        <taxon>Bacteroidota</taxon>
        <taxon>Flavobacteriia</taxon>
        <taxon>Flavobacteriales</taxon>
        <taxon>Flavobacteriaceae</taxon>
        <taxon>Antarcticibacterium</taxon>
    </lineage>
</organism>
<accession>A0A5B8YF93</accession>
<feature type="domain" description="Response regulatory" evidence="3">
    <location>
        <begin position="3"/>
        <end position="112"/>
    </location>
</feature>
<protein>
    <submittedName>
        <fullName evidence="4">Response regulator</fullName>
    </submittedName>
</protein>
<reference evidence="4 5" key="1">
    <citation type="submission" date="2019-08" db="EMBL/GenBank/DDBJ databases">
        <title>Antarcticibacterium arcticum sp. nov., a bacterium isolated from marine sediment of the Canadian Beaufort Sea.</title>
        <authorList>
            <person name="Lee Y.M."/>
            <person name="Baek K."/>
            <person name="Lee D.-H."/>
            <person name="Shin S.C."/>
            <person name="Jin Y.K."/>
            <person name="Park Y."/>
        </authorList>
    </citation>
    <scope>NUCLEOTIDE SEQUENCE [LARGE SCALE GENOMIC DNA]</scope>
    <source>
        <strain evidence="4 5">PAMC 28998</strain>
    </source>
</reference>
<evidence type="ECO:0000313" key="5">
    <source>
        <dbReference type="Proteomes" id="UP000321954"/>
    </source>
</evidence>
<dbReference type="AlphaFoldDB" id="A0A5B8YF93"/>
<evidence type="ECO:0000259" key="3">
    <source>
        <dbReference type="PROSITE" id="PS50110"/>
    </source>
</evidence>
<feature type="modified residue" description="4-aspartylphosphate" evidence="2">
    <location>
        <position position="51"/>
    </location>
</feature>
<dbReference type="GO" id="GO:0000160">
    <property type="term" value="P:phosphorelay signal transduction system"/>
    <property type="evidence" value="ECO:0007669"/>
    <property type="project" value="InterPro"/>
</dbReference>
<dbReference type="Gene3D" id="3.40.50.2300">
    <property type="match status" value="1"/>
</dbReference>
<keyword evidence="1 2" id="KW-0597">Phosphoprotein</keyword>
<dbReference type="PANTHER" id="PTHR44591:SF3">
    <property type="entry name" value="RESPONSE REGULATORY DOMAIN-CONTAINING PROTEIN"/>
    <property type="match status" value="1"/>
</dbReference>
<evidence type="ECO:0000256" key="1">
    <source>
        <dbReference type="ARBA" id="ARBA00022553"/>
    </source>
</evidence>
<proteinExistence type="predicted"/>
<dbReference type="KEGG" id="anp:FK178_02455"/>
<dbReference type="Pfam" id="PF00072">
    <property type="entry name" value="Response_reg"/>
    <property type="match status" value="1"/>
</dbReference>
<evidence type="ECO:0000256" key="2">
    <source>
        <dbReference type="PROSITE-ProRule" id="PRU00169"/>
    </source>
</evidence>